<evidence type="ECO:0000313" key="1">
    <source>
        <dbReference type="EMBL" id="GME82444.1"/>
    </source>
</evidence>
<sequence>MFEDGDVAAAYNKEMRIKAAAARAGITRSDSDKSNLSSIPGDSNNVNVPDNQKPLNATATAGVTDTATATHAPNVEIFDHVYSS</sequence>
<proteinExistence type="predicted"/>
<comment type="caution">
    <text evidence="1">The sequence shown here is derived from an EMBL/GenBank/DDBJ whole genome shotgun (WGS) entry which is preliminary data.</text>
</comment>
<name>A0ACB5T6A5_AMBMO</name>
<organism evidence="1 2">
    <name type="scientific">Ambrosiozyma monospora</name>
    <name type="common">Yeast</name>
    <name type="synonym">Endomycopsis monosporus</name>
    <dbReference type="NCBI Taxonomy" id="43982"/>
    <lineage>
        <taxon>Eukaryota</taxon>
        <taxon>Fungi</taxon>
        <taxon>Dikarya</taxon>
        <taxon>Ascomycota</taxon>
        <taxon>Saccharomycotina</taxon>
        <taxon>Pichiomycetes</taxon>
        <taxon>Pichiales</taxon>
        <taxon>Pichiaceae</taxon>
        <taxon>Ambrosiozyma</taxon>
    </lineage>
</organism>
<dbReference type="EMBL" id="BSXS01004089">
    <property type="protein sequence ID" value="GME82444.1"/>
    <property type="molecule type" value="Genomic_DNA"/>
</dbReference>
<accession>A0ACB5T6A5</accession>
<protein>
    <submittedName>
        <fullName evidence="1">Unnamed protein product</fullName>
    </submittedName>
</protein>
<reference evidence="1" key="1">
    <citation type="submission" date="2023-04" db="EMBL/GenBank/DDBJ databases">
        <title>Ambrosiozyma monospora NBRC 10751.</title>
        <authorList>
            <person name="Ichikawa N."/>
            <person name="Sato H."/>
            <person name="Tonouchi N."/>
        </authorList>
    </citation>
    <scope>NUCLEOTIDE SEQUENCE</scope>
    <source>
        <strain evidence="1">NBRC 10751</strain>
    </source>
</reference>
<dbReference type="Proteomes" id="UP001165064">
    <property type="component" value="Unassembled WGS sequence"/>
</dbReference>
<evidence type="ECO:0000313" key="2">
    <source>
        <dbReference type="Proteomes" id="UP001165064"/>
    </source>
</evidence>
<gene>
    <name evidence="1" type="ORF">Amon02_000552500</name>
</gene>
<keyword evidence="2" id="KW-1185">Reference proteome</keyword>